<gene>
    <name evidence="1" type="ORF">NMP03_10895</name>
</gene>
<accession>A0ABY5L7P1</accession>
<protein>
    <submittedName>
        <fullName evidence="1">Uncharacterized protein</fullName>
    </submittedName>
</protein>
<name>A0ABY5L7P1_9SPHN</name>
<sequence>MFDGRVKTLVDDRVDYGETRYVSYGWIEKLPSPSCGPSARVPAA</sequence>
<dbReference type="EMBL" id="CP101740">
    <property type="protein sequence ID" value="UUL81704.1"/>
    <property type="molecule type" value="Genomic_DNA"/>
</dbReference>
<evidence type="ECO:0000313" key="2">
    <source>
        <dbReference type="Proteomes" id="UP001058533"/>
    </source>
</evidence>
<keyword evidence="2" id="KW-1185">Reference proteome</keyword>
<organism evidence="1 2">
    <name type="scientific">Sphingomonas qomolangmaensis</name>
    <dbReference type="NCBI Taxonomy" id="2918765"/>
    <lineage>
        <taxon>Bacteria</taxon>
        <taxon>Pseudomonadati</taxon>
        <taxon>Pseudomonadota</taxon>
        <taxon>Alphaproteobacteria</taxon>
        <taxon>Sphingomonadales</taxon>
        <taxon>Sphingomonadaceae</taxon>
        <taxon>Sphingomonas</taxon>
    </lineage>
</organism>
<evidence type="ECO:0000313" key="1">
    <source>
        <dbReference type="EMBL" id="UUL81704.1"/>
    </source>
</evidence>
<reference evidence="1" key="1">
    <citation type="submission" date="2022-07" db="EMBL/GenBank/DDBJ databases">
        <title>Sphingomonas sp. nov., a novel bacterium isolated from the north slope of the Mount Everest.</title>
        <authorList>
            <person name="Cui X."/>
            <person name="Liu Y."/>
        </authorList>
    </citation>
    <scope>NUCLEOTIDE SEQUENCE</scope>
    <source>
        <strain evidence="1">S5-59</strain>
    </source>
</reference>
<dbReference type="Proteomes" id="UP001058533">
    <property type="component" value="Chromosome"/>
</dbReference>
<proteinExistence type="predicted"/>